<proteinExistence type="predicted"/>
<keyword evidence="2" id="KW-1185">Reference proteome</keyword>
<reference evidence="1" key="1">
    <citation type="submission" date="2023-10" db="EMBL/GenBank/DDBJ databases">
        <authorList>
            <person name="Rodriguez Cubillos JULIANA M."/>
            <person name="De Vega J."/>
        </authorList>
    </citation>
    <scope>NUCLEOTIDE SEQUENCE</scope>
</reference>
<gene>
    <name evidence="1" type="ORF">MILVUS5_LOCUS5454</name>
</gene>
<sequence length="929" mass="104573">MTEPTTHSIETAPQKPNFHSAFAITNVKSIIPITLDNDSSLYLSWSALFQVQARVHNVLDHIIPPTDEKDQQTAEQTKKNDPNLWNRLDAVVLQWMYATVTQDILSSILVINDTAENCWKRIAAMFRDNKHSRAVHLEHQFANTNLEDFPSTKAYCNRLKLLADQLDNVDSPVNNTRLVLKMISGLTDSYAGFVTYIQQHDPLPQFETVKSRLELEESTMAQRIARESSNTSSPAALLVKSQTSDDSSSSATPTANFVSHFTNNNNPNRGNNNRGRNNRGNRGRSSNRGSGGGRGGGRGDGRGRQHFQWQQPPPWQQYPYWAPPPPCPYPSYWTKPNSSPKTQHNGILGPKPQQAAFAATGPSPTDIEAALHTLHLAQSDPSCSDNKPVTRSQHGIFKPNQKYINLHTQVTKSPLPRNPVLALKDPNWKMAMDDEYNALIKNKTWDLVPRPPDANVIRSMWIFKHKEKSDGSFERHKARLVGNGAGQQVGIDCGETFSPVVKPATIRTVLSIALSKTWAIHQLDVKNAFLHGELKETVYMHQPLGFKDPEHPNHVCILRKSLYGLKQAPRAWYKRFADFVSSIGFSQSKSDNSLFIYRRDSHIAYILLYVDDIILTSSSDALRKFFISRLSSEFAMKDLGPLSYFLGIAVTRYSDGLFLSQKKYAEEIIERAGMSSCKPCPTPVDTKPKLSAKSSTPYEDPSLYRSLAGALQYLTFTRPDISYAVQQICLFMHNPMDDHMQALRRILRYVQGTRQYGLHLYPSSTTSLISYTDADWGGCPDTRRSTSGYCVFLGDNLLSWSSKRQPTLSRSSAEAEYRGVANVVSESCWLRNLLLELHCPIYKATMVYCDNVSAIYLSGNPVQHQRTKHIEMDIHFVREKVARGQVRVLHVPSRYQIADIFTKGLPLILFQDFRDSLSIREPPASTAGV</sequence>
<dbReference type="Proteomes" id="UP001177021">
    <property type="component" value="Unassembled WGS sequence"/>
</dbReference>
<dbReference type="EMBL" id="CASHSV030000002">
    <property type="protein sequence ID" value="CAJ2634602.1"/>
    <property type="molecule type" value="Genomic_DNA"/>
</dbReference>
<name>A0ACB0IS25_TRIPR</name>
<organism evidence="1 2">
    <name type="scientific">Trifolium pratense</name>
    <name type="common">Red clover</name>
    <dbReference type="NCBI Taxonomy" id="57577"/>
    <lineage>
        <taxon>Eukaryota</taxon>
        <taxon>Viridiplantae</taxon>
        <taxon>Streptophyta</taxon>
        <taxon>Embryophyta</taxon>
        <taxon>Tracheophyta</taxon>
        <taxon>Spermatophyta</taxon>
        <taxon>Magnoliopsida</taxon>
        <taxon>eudicotyledons</taxon>
        <taxon>Gunneridae</taxon>
        <taxon>Pentapetalae</taxon>
        <taxon>rosids</taxon>
        <taxon>fabids</taxon>
        <taxon>Fabales</taxon>
        <taxon>Fabaceae</taxon>
        <taxon>Papilionoideae</taxon>
        <taxon>50 kb inversion clade</taxon>
        <taxon>NPAAA clade</taxon>
        <taxon>Hologalegina</taxon>
        <taxon>IRL clade</taxon>
        <taxon>Trifolieae</taxon>
        <taxon>Trifolium</taxon>
    </lineage>
</organism>
<accession>A0ACB0IS25</accession>
<evidence type="ECO:0000313" key="1">
    <source>
        <dbReference type="EMBL" id="CAJ2634602.1"/>
    </source>
</evidence>
<comment type="caution">
    <text evidence="1">The sequence shown here is derived from an EMBL/GenBank/DDBJ whole genome shotgun (WGS) entry which is preliminary data.</text>
</comment>
<evidence type="ECO:0000313" key="2">
    <source>
        <dbReference type="Proteomes" id="UP001177021"/>
    </source>
</evidence>
<protein>
    <submittedName>
        <fullName evidence="1">Uncharacterized protein</fullName>
    </submittedName>
</protein>